<gene>
    <name evidence="2" type="ORF">QBC46DRAFT_412725</name>
</gene>
<organism evidence="2 3">
    <name type="scientific">Diplogelasinospora grovesii</name>
    <dbReference type="NCBI Taxonomy" id="303347"/>
    <lineage>
        <taxon>Eukaryota</taxon>
        <taxon>Fungi</taxon>
        <taxon>Dikarya</taxon>
        <taxon>Ascomycota</taxon>
        <taxon>Pezizomycotina</taxon>
        <taxon>Sordariomycetes</taxon>
        <taxon>Sordariomycetidae</taxon>
        <taxon>Sordariales</taxon>
        <taxon>Diplogelasinosporaceae</taxon>
        <taxon>Diplogelasinospora</taxon>
    </lineage>
</organism>
<accession>A0AAN6N035</accession>
<dbReference type="EMBL" id="MU853909">
    <property type="protein sequence ID" value="KAK3935743.1"/>
    <property type="molecule type" value="Genomic_DNA"/>
</dbReference>
<sequence length="111" mass="11472">MQFNFAQLFALAAVLSGAVSDACKCGGNVDATVACCKSVGGSANGDDCPANQISERLSNFASCCNNLGARSDCRCPVGCARKELDTARAAQGLPPATDKDVLNYVQEYDLA</sequence>
<keyword evidence="3" id="KW-1185">Reference proteome</keyword>
<feature type="chain" id="PRO_5043037371" evidence="1">
    <location>
        <begin position="21"/>
        <end position="111"/>
    </location>
</feature>
<feature type="signal peptide" evidence="1">
    <location>
        <begin position="1"/>
        <end position="20"/>
    </location>
</feature>
<evidence type="ECO:0000313" key="2">
    <source>
        <dbReference type="EMBL" id="KAK3935743.1"/>
    </source>
</evidence>
<dbReference type="AlphaFoldDB" id="A0AAN6N035"/>
<reference evidence="3" key="1">
    <citation type="journal article" date="2023" name="Mol. Phylogenet. Evol.">
        <title>Genome-scale phylogeny and comparative genomics of the fungal order Sordariales.</title>
        <authorList>
            <person name="Hensen N."/>
            <person name="Bonometti L."/>
            <person name="Westerberg I."/>
            <person name="Brannstrom I.O."/>
            <person name="Guillou S."/>
            <person name="Cros-Aarteil S."/>
            <person name="Calhoun S."/>
            <person name="Haridas S."/>
            <person name="Kuo A."/>
            <person name="Mondo S."/>
            <person name="Pangilinan J."/>
            <person name="Riley R."/>
            <person name="LaButti K."/>
            <person name="Andreopoulos B."/>
            <person name="Lipzen A."/>
            <person name="Chen C."/>
            <person name="Yan M."/>
            <person name="Daum C."/>
            <person name="Ng V."/>
            <person name="Clum A."/>
            <person name="Steindorff A."/>
            <person name="Ohm R.A."/>
            <person name="Martin F."/>
            <person name="Silar P."/>
            <person name="Natvig D.O."/>
            <person name="Lalanne C."/>
            <person name="Gautier V."/>
            <person name="Ament-Velasquez S.L."/>
            <person name="Kruys A."/>
            <person name="Hutchinson M.I."/>
            <person name="Powell A.J."/>
            <person name="Barry K."/>
            <person name="Miller A.N."/>
            <person name="Grigoriev I.V."/>
            <person name="Debuchy R."/>
            <person name="Gladieux P."/>
            <person name="Hiltunen Thoren M."/>
            <person name="Johannesson H."/>
        </authorList>
    </citation>
    <scope>NUCLEOTIDE SEQUENCE [LARGE SCALE GENOMIC DNA]</scope>
    <source>
        <strain evidence="3">CBS 340.73</strain>
    </source>
</reference>
<dbReference type="Proteomes" id="UP001303473">
    <property type="component" value="Unassembled WGS sequence"/>
</dbReference>
<evidence type="ECO:0000256" key="1">
    <source>
        <dbReference type="SAM" id="SignalP"/>
    </source>
</evidence>
<protein>
    <submittedName>
        <fullName evidence="2">Uncharacterized protein</fullName>
    </submittedName>
</protein>
<proteinExistence type="predicted"/>
<comment type="caution">
    <text evidence="2">The sequence shown here is derived from an EMBL/GenBank/DDBJ whole genome shotgun (WGS) entry which is preliminary data.</text>
</comment>
<name>A0AAN6N035_9PEZI</name>
<evidence type="ECO:0000313" key="3">
    <source>
        <dbReference type="Proteomes" id="UP001303473"/>
    </source>
</evidence>
<keyword evidence="1" id="KW-0732">Signal</keyword>